<reference evidence="1 2" key="1">
    <citation type="journal article" date="2019" name="Commun. Biol.">
        <title>The bagworm genome reveals a unique fibroin gene that provides high tensile strength.</title>
        <authorList>
            <person name="Kono N."/>
            <person name="Nakamura H."/>
            <person name="Ohtoshi R."/>
            <person name="Tomita M."/>
            <person name="Numata K."/>
            <person name="Arakawa K."/>
        </authorList>
    </citation>
    <scope>NUCLEOTIDE SEQUENCE [LARGE SCALE GENOMIC DNA]</scope>
</reference>
<proteinExistence type="predicted"/>
<organism evidence="1 2">
    <name type="scientific">Eumeta variegata</name>
    <name type="common">Bagworm moth</name>
    <name type="synonym">Eumeta japonica</name>
    <dbReference type="NCBI Taxonomy" id="151549"/>
    <lineage>
        <taxon>Eukaryota</taxon>
        <taxon>Metazoa</taxon>
        <taxon>Ecdysozoa</taxon>
        <taxon>Arthropoda</taxon>
        <taxon>Hexapoda</taxon>
        <taxon>Insecta</taxon>
        <taxon>Pterygota</taxon>
        <taxon>Neoptera</taxon>
        <taxon>Endopterygota</taxon>
        <taxon>Lepidoptera</taxon>
        <taxon>Glossata</taxon>
        <taxon>Ditrysia</taxon>
        <taxon>Tineoidea</taxon>
        <taxon>Psychidae</taxon>
        <taxon>Oiketicinae</taxon>
        <taxon>Eumeta</taxon>
    </lineage>
</organism>
<name>A0A4C1YLR9_EUMVA</name>
<accession>A0A4C1YLR9</accession>
<dbReference type="AlphaFoldDB" id="A0A4C1YLR9"/>
<sequence>MTHQTVPRAVSLRMTRALRPYNPHRGQCGSGLMAVGGSACSPRHGAHNIIRLKLKAHRLSARKWRAQKLFITSFSTGYTSDRVSVSPYILSATPYRVSDAVGAAAVRFYGPNKMCEKRMTPPHTPRQRPP</sequence>
<keyword evidence="2" id="KW-1185">Reference proteome</keyword>
<evidence type="ECO:0000313" key="1">
    <source>
        <dbReference type="EMBL" id="GBP75822.1"/>
    </source>
</evidence>
<protein>
    <submittedName>
        <fullName evidence="1">Uncharacterized protein</fullName>
    </submittedName>
</protein>
<dbReference type="Proteomes" id="UP000299102">
    <property type="component" value="Unassembled WGS sequence"/>
</dbReference>
<dbReference type="EMBL" id="BGZK01001263">
    <property type="protein sequence ID" value="GBP75822.1"/>
    <property type="molecule type" value="Genomic_DNA"/>
</dbReference>
<evidence type="ECO:0000313" key="2">
    <source>
        <dbReference type="Proteomes" id="UP000299102"/>
    </source>
</evidence>
<comment type="caution">
    <text evidence="1">The sequence shown here is derived from an EMBL/GenBank/DDBJ whole genome shotgun (WGS) entry which is preliminary data.</text>
</comment>
<gene>
    <name evidence="1" type="ORF">EVAR_15071_1</name>
</gene>